<dbReference type="KEGG" id="dpb:BABL1_gene_427"/>
<sequence>MTTNRKNKSTSNNLNENNNQRSQNASSQSNNTNRSQSSSKSTGTRGGSHEQHVKAGHLGGVAPHECRGRECSKNEGSSSNGRNNGRNEK</sequence>
<dbReference type="HOGENOM" id="CLU_2449077_0_0_7"/>
<dbReference type="Proteomes" id="UP000018769">
    <property type="component" value="Chromosome I"/>
</dbReference>
<dbReference type="EMBL" id="HG793133">
    <property type="protein sequence ID" value="CDK30589.1"/>
    <property type="molecule type" value="Genomic_DNA"/>
</dbReference>
<proteinExistence type="predicted"/>
<organism evidence="2 3">
    <name type="scientific">Candidatus Babela massiliensis</name>
    <dbReference type="NCBI Taxonomy" id="673862"/>
    <lineage>
        <taxon>Bacteria</taxon>
        <taxon>Candidatus Babelota</taxon>
        <taxon>Candidatus Babeliae</taxon>
        <taxon>Candidatus Babeliales</taxon>
        <taxon>Candidatus Babeliaceae</taxon>
        <taxon>Candidatus Babela</taxon>
    </lineage>
</organism>
<dbReference type="RefSeq" id="WP_023791958.1">
    <property type="nucleotide sequence ID" value="NC_023003.1"/>
</dbReference>
<evidence type="ECO:0000256" key="1">
    <source>
        <dbReference type="SAM" id="MobiDB-lite"/>
    </source>
</evidence>
<evidence type="ECO:0000313" key="3">
    <source>
        <dbReference type="Proteomes" id="UP000018769"/>
    </source>
</evidence>
<dbReference type="AlphaFoldDB" id="V6DGB2"/>
<reference evidence="2 3" key="1">
    <citation type="journal article" date="2015" name="Biol. Direct">
        <title>Babela massiliensis, a representative of a widespread bacterial phylum with unusual adaptations to parasitism in amoebae.</title>
        <authorList>
            <person name="Pagnier I."/>
            <person name="Yutin N."/>
            <person name="Croce O."/>
            <person name="Makarova K.S."/>
            <person name="Wolf Y.I."/>
            <person name="Benamar S."/>
            <person name="Raoult D."/>
            <person name="Koonin E.V."/>
            <person name="La Scola B."/>
        </authorList>
    </citation>
    <scope>NUCLEOTIDE SEQUENCE [LARGE SCALE GENOMIC DNA]</scope>
    <source>
        <strain evidence="3">BABL1</strain>
    </source>
</reference>
<name>V6DGB2_9BACT</name>
<feature type="compositionally biased region" description="Low complexity" evidence="1">
    <location>
        <begin position="74"/>
        <end position="89"/>
    </location>
</feature>
<dbReference type="STRING" id="673862.BABL1_gene_427"/>
<feature type="compositionally biased region" description="Basic and acidic residues" evidence="1">
    <location>
        <begin position="64"/>
        <end position="73"/>
    </location>
</feature>
<evidence type="ECO:0000313" key="2">
    <source>
        <dbReference type="EMBL" id="CDK30589.1"/>
    </source>
</evidence>
<protein>
    <submittedName>
        <fullName evidence="2">Uncharacterized protein</fullName>
    </submittedName>
</protein>
<gene>
    <name evidence="2" type="ORF">BABL1_gene_427</name>
</gene>
<dbReference type="PATRIC" id="fig|673862.3.peg.474"/>
<feature type="region of interest" description="Disordered" evidence="1">
    <location>
        <begin position="1"/>
        <end position="89"/>
    </location>
</feature>
<keyword evidence="3" id="KW-1185">Reference proteome</keyword>
<feature type="compositionally biased region" description="Low complexity" evidence="1">
    <location>
        <begin position="9"/>
        <end position="43"/>
    </location>
</feature>
<accession>V6DGB2</accession>